<protein>
    <submittedName>
        <fullName evidence="2">Uncharacterized protein</fullName>
    </submittedName>
</protein>
<accession>A0A2Z7CFH0</accession>
<dbReference type="EMBL" id="KQ998151">
    <property type="protein sequence ID" value="KZV43253.1"/>
    <property type="molecule type" value="Genomic_DNA"/>
</dbReference>
<keyword evidence="3" id="KW-1185">Reference proteome</keyword>
<dbReference type="Proteomes" id="UP000250235">
    <property type="component" value="Unassembled WGS sequence"/>
</dbReference>
<reference evidence="2 3" key="1">
    <citation type="journal article" date="2015" name="Proc. Natl. Acad. Sci. U.S.A.">
        <title>The resurrection genome of Boea hygrometrica: A blueprint for survival of dehydration.</title>
        <authorList>
            <person name="Xiao L."/>
            <person name="Yang G."/>
            <person name="Zhang L."/>
            <person name="Yang X."/>
            <person name="Zhao S."/>
            <person name="Ji Z."/>
            <person name="Zhou Q."/>
            <person name="Hu M."/>
            <person name="Wang Y."/>
            <person name="Chen M."/>
            <person name="Xu Y."/>
            <person name="Jin H."/>
            <person name="Xiao X."/>
            <person name="Hu G."/>
            <person name="Bao F."/>
            <person name="Hu Y."/>
            <person name="Wan P."/>
            <person name="Li L."/>
            <person name="Deng X."/>
            <person name="Kuang T."/>
            <person name="Xiang C."/>
            <person name="Zhu J.K."/>
            <person name="Oliver M.J."/>
            <person name="He Y."/>
        </authorList>
    </citation>
    <scope>NUCLEOTIDE SEQUENCE [LARGE SCALE GENOMIC DNA]</scope>
    <source>
        <strain evidence="3">cv. XS01</strain>
    </source>
</reference>
<organism evidence="2 3">
    <name type="scientific">Dorcoceras hygrometricum</name>
    <dbReference type="NCBI Taxonomy" id="472368"/>
    <lineage>
        <taxon>Eukaryota</taxon>
        <taxon>Viridiplantae</taxon>
        <taxon>Streptophyta</taxon>
        <taxon>Embryophyta</taxon>
        <taxon>Tracheophyta</taxon>
        <taxon>Spermatophyta</taxon>
        <taxon>Magnoliopsida</taxon>
        <taxon>eudicotyledons</taxon>
        <taxon>Gunneridae</taxon>
        <taxon>Pentapetalae</taxon>
        <taxon>asterids</taxon>
        <taxon>lamiids</taxon>
        <taxon>Lamiales</taxon>
        <taxon>Gesneriaceae</taxon>
        <taxon>Didymocarpoideae</taxon>
        <taxon>Trichosporeae</taxon>
        <taxon>Loxocarpinae</taxon>
        <taxon>Dorcoceras</taxon>
    </lineage>
</organism>
<sequence length="199" mass="21849">MKAMLCFYKEGAWLQPESQGDWLFTVGGDRLRLIKSTTGSKVPSSTCTRKPDEISCWDPDHAPRRGSGRTKTCAGRRSIRLRKHETMTFIGCFKGIPCWQLVSGSDRFRKENGTSRDTASRGPTTIVAPESQFRTCPSDHGLYSTQLLNIIHTMITSARTETPQNGDRNKSDQRAAAGGGAWATAGGGRLWRRGKGAAV</sequence>
<proteinExistence type="predicted"/>
<feature type="compositionally biased region" description="Gly residues" evidence="1">
    <location>
        <begin position="177"/>
        <end position="188"/>
    </location>
</feature>
<name>A0A2Z7CFH0_9LAMI</name>
<dbReference type="AlphaFoldDB" id="A0A2Z7CFH0"/>
<feature type="region of interest" description="Disordered" evidence="1">
    <location>
        <begin position="159"/>
        <end position="188"/>
    </location>
</feature>
<gene>
    <name evidence="2" type="ORF">F511_09839</name>
</gene>
<evidence type="ECO:0000313" key="2">
    <source>
        <dbReference type="EMBL" id="KZV43253.1"/>
    </source>
</evidence>
<evidence type="ECO:0000256" key="1">
    <source>
        <dbReference type="SAM" id="MobiDB-lite"/>
    </source>
</evidence>
<evidence type="ECO:0000313" key="3">
    <source>
        <dbReference type="Proteomes" id="UP000250235"/>
    </source>
</evidence>